<dbReference type="EMBL" id="RHQL01000016">
    <property type="protein sequence ID" value="RRV06386.1"/>
    <property type="molecule type" value="Genomic_DNA"/>
</dbReference>
<organism evidence="1 2">
    <name type="scientific">Stutzerimonas xanthomarina</name>
    <dbReference type="NCBI Taxonomy" id="271420"/>
    <lineage>
        <taxon>Bacteria</taxon>
        <taxon>Pseudomonadati</taxon>
        <taxon>Pseudomonadota</taxon>
        <taxon>Gammaproteobacteria</taxon>
        <taxon>Pseudomonadales</taxon>
        <taxon>Pseudomonadaceae</taxon>
        <taxon>Stutzerimonas</taxon>
    </lineage>
</organism>
<evidence type="ECO:0000313" key="2">
    <source>
        <dbReference type="Proteomes" id="UP000276506"/>
    </source>
</evidence>
<proteinExistence type="predicted"/>
<comment type="caution">
    <text evidence="1">The sequence shown here is derived from an EMBL/GenBank/DDBJ whole genome shotgun (WGS) entry which is preliminary data.</text>
</comment>
<dbReference type="Proteomes" id="UP000276506">
    <property type="component" value="Unassembled WGS sequence"/>
</dbReference>
<sequence>MCFPRKPSLGRYSGTRAEWQCAYRAARVAAGQGLPANPAYSGLQWKAQLIVAYERPSLDPLACSVLGRLAAYRIIEEIVSD</sequence>
<dbReference type="AlphaFoldDB" id="A0A427DS88"/>
<reference evidence="1 2" key="1">
    <citation type="submission" date="2018-10" db="EMBL/GenBank/DDBJ databases">
        <title>Transmission dynamics of multidrug resistant bacteria on intensive care unit surfaces.</title>
        <authorList>
            <person name="D'Souza A.W."/>
            <person name="Potter R.F."/>
            <person name="Wallace M."/>
            <person name="Shupe A."/>
            <person name="Patel S."/>
            <person name="Sun S."/>
            <person name="Gul D."/>
            <person name="Kwon J.H."/>
            <person name="Andleeb S."/>
            <person name="Burnham C.-A.D."/>
            <person name="Dantas G."/>
        </authorList>
    </citation>
    <scope>NUCLEOTIDE SEQUENCE [LARGE SCALE GENOMIC DNA]</scope>
    <source>
        <strain evidence="1 2">PX_177</strain>
    </source>
</reference>
<protein>
    <submittedName>
        <fullName evidence="1">Uncharacterized protein</fullName>
    </submittedName>
</protein>
<accession>A0A427DS88</accession>
<evidence type="ECO:0000313" key="1">
    <source>
        <dbReference type="EMBL" id="RRV06386.1"/>
    </source>
</evidence>
<name>A0A427DS88_9GAMM</name>
<gene>
    <name evidence="1" type="ORF">EGJ28_19880</name>
</gene>